<evidence type="ECO:0000313" key="1">
    <source>
        <dbReference type="EMBL" id="CUT02857.1"/>
    </source>
</evidence>
<dbReference type="OrthoDB" id="1524666at2"/>
<dbReference type="RefSeq" id="WP_143713912.1">
    <property type="nucleotide sequence ID" value="NZ_CZVW01000014.1"/>
</dbReference>
<dbReference type="AlphaFoldDB" id="A0A0P1NUT0"/>
<sequence length="93" mass="10755">MKRRKPETILEELEKFVRDLGITLRYERGDFEGGYCVLKEQKMIVINKIANTQKRISLLAQSIVEMGIDEGLMSQTVKEIIEDELAKLKIAKE</sequence>
<dbReference type="EMBL" id="CZVW01000014">
    <property type="protein sequence ID" value="CUT02857.1"/>
    <property type="molecule type" value="Genomic_DNA"/>
</dbReference>
<accession>A0A0P1NUT0</accession>
<proteinExistence type="predicted"/>
<reference evidence="2" key="1">
    <citation type="submission" date="2015-11" db="EMBL/GenBank/DDBJ databases">
        <authorList>
            <person name="Varghese N."/>
        </authorList>
    </citation>
    <scope>NUCLEOTIDE SEQUENCE [LARGE SCALE GENOMIC DNA]</scope>
    <source>
        <strain evidence="2">JGI-23</strain>
    </source>
</reference>
<organism evidence="1 2">
    <name type="scientific">Candidatus Chryseopegocella kryptomonas</name>
    <dbReference type="NCBI Taxonomy" id="1633643"/>
    <lineage>
        <taxon>Bacteria</taxon>
        <taxon>Pseudomonadati</taxon>
        <taxon>Candidatus Kryptoniota</taxon>
        <taxon>Candidatus Chryseopegocella</taxon>
    </lineage>
</organism>
<dbReference type="Proteomes" id="UP000199197">
    <property type="component" value="Unassembled WGS sequence"/>
</dbReference>
<name>A0A0P1NUT0_9BACT</name>
<gene>
    <name evidence="1" type="ORF">JGI23_01346</name>
</gene>
<protein>
    <submittedName>
        <fullName evidence="1">Uncharacterized protein</fullName>
    </submittedName>
</protein>
<keyword evidence="2" id="KW-1185">Reference proteome</keyword>
<evidence type="ECO:0000313" key="2">
    <source>
        <dbReference type="Proteomes" id="UP000199197"/>
    </source>
</evidence>